<evidence type="ECO:0000313" key="2">
    <source>
        <dbReference type="EMBL" id="RRO14827.1"/>
    </source>
</evidence>
<comment type="caution">
    <text evidence="2">The sequence shown here is derived from an EMBL/GenBank/DDBJ whole genome shotgun (WGS) entry which is preliminary data.</text>
</comment>
<proteinExistence type="predicted"/>
<dbReference type="Proteomes" id="UP000274515">
    <property type="component" value="Unassembled WGS sequence"/>
</dbReference>
<dbReference type="AlphaFoldDB" id="A0A3R8QZV4"/>
<reference evidence="2 3" key="1">
    <citation type="submission" date="2018-11" db="EMBL/GenBank/DDBJ databases">
        <title>Saccharopolyspora rhizosphaerae sp. nov., an actinomycete isolated from rhizosphere soil in Thailand.</title>
        <authorList>
            <person name="Intra B."/>
            <person name="Euanorasetr J."/>
            <person name="Take A."/>
            <person name="Inahashi Y."/>
            <person name="Mori M."/>
            <person name="Panbangred W."/>
            <person name="Matsumoto A."/>
        </authorList>
    </citation>
    <scope>NUCLEOTIDE SEQUENCE [LARGE SCALE GENOMIC DNA]</scope>
    <source>
        <strain evidence="2 3">H219</strain>
    </source>
</reference>
<keyword evidence="3" id="KW-1185">Reference proteome</keyword>
<dbReference type="EMBL" id="RSAA01000017">
    <property type="protein sequence ID" value="RRO14827.1"/>
    <property type="molecule type" value="Genomic_DNA"/>
</dbReference>
<name>A0A3R8QZV4_9PSEU</name>
<dbReference type="OrthoDB" id="3208544at2"/>
<organism evidence="2 3">
    <name type="scientific">Saccharopolyspora rhizosphaerae</name>
    <dbReference type="NCBI Taxonomy" id="2492662"/>
    <lineage>
        <taxon>Bacteria</taxon>
        <taxon>Bacillati</taxon>
        <taxon>Actinomycetota</taxon>
        <taxon>Actinomycetes</taxon>
        <taxon>Pseudonocardiales</taxon>
        <taxon>Pseudonocardiaceae</taxon>
        <taxon>Saccharopolyspora</taxon>
    </lineage>
</organism>
<keyword evidence="1" id="KW-1133">Transmembrane helix</keyword>
<accession>A0A3R8QZV4</accession>
<sequence length="245" mass="26539">MTGDAWNIGLNIIASVITGSVVWASGRVLRLRRLRRKQAFFGPSSGGECLLVVPRMVSADNERSVHRNDAAAMLDLASILGECGAKPEVIFHDQVYQGLADKPEFCIGGPVANRRTEAHLRSVLPGVRIGGPEERTAISVGGESYPSHTRRVEHALLAKIVRNRRDKPAFAICGQTSIANRAAARYLDSEYRALRKAHGVRGRFCVLLRVIESESYGPSVVELVRDVTDEAFSPAPAEAPEAASA</sequence>
<dbReference type="RefSeq" id="WP_125091910.1">
    <property type="nucleotide sequence ID" value="NZ_RSAA01000017.1"/>
</dbReference>
<evidence type="ECO:0000313" key="3">
    <source>
        <dbReference type="Proteomes" id="UP000274515"/>
    </source>
</evidence>
<evidence type="ECO:0008006" key="4">
    <source>
        <dbReference type="Google" id="ProtNLM"/>
    </source>
</evidence>
<keyword evidence="1" id="KW-0472">Membrane</keyword>
<feature type="transmembrane region" description="Helical" evidence="1">
    <location>
        <begin position="6"/>
        <end position="29"/>
    </location>
</feature>
<keyword evidence="1" id="KW-0812">Transmembrane</keyword>
<gene>
    <name evidence="2" type="ORF">EIL87_19040</name>
</gene>
<protein>
    <recommendedName>
        <fullName evidence="4">Secreted protein</fullName>
    </recommendedName>
</protein>
<evidence type="ECO:0000256" key="1">
    <source>
        <dbReference type="SAM" id="Phobius"/>
    </source>
</evidence>